<name>A0ABW9KM73_9BACT</name>
<keyword evidence="4" id="KW-1185">Reference proteome</keyword>
<keyword evidence="2" id="KW-0238">DNA-binding</keyword>
<dbReference type="SUPFAM" id="SSF116734">
    <property type="entry name" value="DNA methylase specificity domain"/>
    <property type="match status" value="1"/>
</dbReference>
<evidence type="ECO:0000256" key="1">
    <source>
        <dbReference type="ARBA" id="ARBA00022747"/>
    </source>
</evidence>
<evidence type="ECO:0000313" key="4">
    <source>
        <dbReference type="Proteomes" id="UP001634747"/>
    </source>
</evidence>
<dbReference type="Gene3D" id="3.90.220.20">
    <property type="entry name" value="DNA methylase specificity domains"/>
    <property type="match status" value="1"/>
</dbReference>
<protein>
    <recommendedName>
        <fullName evidence="5">Type I restriction modification DNA specificity domain-containing protein</fullName>
    </recommendedName>
</protein>
<dbReference type="EMBL" id="JBJYXY010000001">
    <property type="protein sequence ID" value="MFN2976902.1"/>
    <property type="molecule type" value="Genomic_DNA"/>
</dbReference>
<evidence type="ECO:0000256" key="2">
    <source>
        <dbReference type="ARBA" id="ARBA00023125"/>
    </source>
</evidence>
<organism evidence="3 4">
    <name type="scientific">Terriglobus aquaticus</name>
    <dbReference type="NCBI Taxonomy" id="940139"/>
    <lineage>
        <taxon>Bacteria</taxon>
        <taxon>Pseudomonadati</taxon>
        <taxon>Acidobacteriota</taxon>
        <taxon>Terriglobia</taxon>
        <taxon>Terriglobales</taxon>
        <taxon>Acidobacteriaceae</taxon>
        <taxon>Terriglobus</taxon>
    </lineage>
</organism>
<evidence type="ECO:0000313" key="3">
    <source>
        <dbReference type="EMBL" id="MFN2976902.1"/>
    </source>
</evidence>
<accession>A0ABW9KM73</accession>
<gene>
    <name evidence="3" type="ORF">ACK2TP_14115</name>
</gene>
<reference evidence="3 4" key="1">
    <citation type="submission" date="2024-12" db="EMBL/GenBank/DDBJ databases">
        <authorList>
            <person name="Lee Y."/>
        </authorList>
    </citation>
    <scope>NUCLEOTIDE SEQUENCE [LARGE SCALE GENOMIC DNA]</scope>
    <source>
        <strain evidence="3 4">03SUJ4</strain>
    </source>
</reference>
<proteinExistence type="predicted"/>
<sequence>MAHFGVRRLTELDNGFVLAPERYDPRKEDTRLKDDDGVRLFDIVDFPRELIPKGTSIKGWRVFDTGHAADGFLKIDDSSVLQEKPGSAKKLIQPGDLIISRLRSYLKQIAWIDEGVEAEDIHPCVSTEFFVLRPKSKDSIAYLVPFLLSGVVQAVLAASQEGGHHPRFQEKVLRDLVVPRAVYEQRAALAQKVESSIEKRRAGERQMLVLADLIKGILGR</sequence>
<dbReference type="InterPro" id="IPR044946">
    <property type="entry name" value="Restrct_endonuc_typeI_TRD_sf"/>
</dbReference>
<dbReference type="Proteomes" id="UP001634747">
    <property type="component" value="Unassembled WGS sequence"/>
</dbReference>
<dbReference type="RefSeq" id="WP_263414918.1">
    <property type="nucleotide sequence ID" value="NZ_BAABBH010000001.1"/>
</dbReference>
<evidence type="ECO:0008006" key="5">
    <source>
        <dbReference type="Google" id="ProtNLM"/>
    </source>
</evidence>
<comment type="caution">
    <text evidence="3">The sequence shown here is derived from an EMBL/GenBank/DDBJ whole genome shotgun (WGS) entry which is preliminary data.</text>
</comment>
<keyword evidence="1" id="KW-0680">Restriction system</keyword>